<feature type="compositionally biased region" description="Low complexity" evidence="2">
    <location>
        <begin position="212"/>
        <end position="233"/>
    </location>
</feature>
<dbReference type="Pfam" id="PF02839">
    <property type="entry name" value="CBM_5_12"/>
    <property type="match status" value="1"/>
</dbReference>
<feature type="compositionally biased region" description="Polar residues" evidence="2">
    <location>
        <begin position="21"/>
        <end position="42"/>
    </location>
</feature>
<reference evidence="4" key="1">
    <citation type="submission" date="2022-06" db="EMBL/GenBank/DDBJ databases">
        <title>Genome Sequence of Candolleomyces eurysporus.</title>
        <authorList>
            <person name="Buettner E."/>
        </authorList>
    </citation>
    <scope>NUCLEOTIDE SEQUENCE</scope>
    <source>
        <strain evidence="4">VTCC 930004</strain>
    </source>
</reference>
<evidence type="ECO:0000256" key="2">
    <source>
        <dbReference type="SAM" id="MobiDB-lite"/>
    </source>
</evidence>
<dbReference type="EMBL" id="JANBPK010000831">
    <property type="protein sequence ID" value="KAJ2930547.1"/>
    <property type="molecule type" value="Genomic_DNA"/>
</dbReference>
<organism evidence="4 5">
    <name type="scientific">Candolleomyces eurysporus</name>
    <dbReference type="NCBI Taxonomy" id="2828524"/>
    <lineage>
        <taxon>Eukaryota</taxon>
        <taxon>Fungi</taxon>
        <taxon>Dikarya</taxon>
        <taxon>Basidiomycota</taxon>
        <taxon>Agaricomycotina</taxon>
        <taxon>Agaricomycetes</taxon>
        <taxon>Agaricomycetidae</taxon>
        <taxon>Agaricales</taxon>
        <taxon>Agaricineae</taxon>
        <taxon>Psathyrellaceae</taxon>
        <taxon>Candolleomyces</taxon>
    </lineage>
</organism>
<name>A0A9W8MHX9_9AGAR</name>
<dbReference type="InterPro" id="IPR003610">
    <property type="entry name" value="CBM5/12"/>
</dbReference>
<dbReference type="CDD" id="cd12215">
    <property type="entry name" value="ChiC_BD"/>
    <property type="match status" value="1"/>
</dbReference>
<gene>
    <name evidence="4" type="ORF">H1R20_g6535</name>
</gene>
<evidence type="ECO:0000256" key="1">
    <source>
        <dbReference type="ARBA" id="ARBA00022801"/>
    </source>
</evidence>
<feature type="region of interest" description="Disordered" evidence="2">
    <location>
        <begin position="21"/>
        <end position="102"/>
    </location>
</feature>
<dbReference type="GO" id="GO:0005975">
    <property type="term" value="P:carbohydrate metabolic process"/>
    <property type="evidence" value="ECO:0007669"/>
    <property type="project" value="InterPro"/>
</dbReference>
<keyword evidence="5" id="KW-1185">Reference proteome</keyword>
<dbReference type="Gene3D" id="3.20.20.80">
    <property type="entry name" value="Glycosidases"/>
    <property type="match status" value="1"/>
</dbReference>
<dbReference type="SMART" id="SM00495">
    <property type="entry name" value="ChtBD3"/>
    <property type="match status" value="1"/>
</dbReference>
<dbReference type="InterPro" id="IPR036573">
    <property type="entry name" value="CBM_sf_5/12"/>
</dbReference>
<keyword evidence="1" id="KW-0378">Hydrolase</keyword>
<dbReference type="GO" id="GO:0004553">
    <property type="term" value="F:hydrolase activity, hydrolyzing O-glycosyl compounds"/>
    <property type="evidence" value="ECO:0007669"/>
    <property type="project" value="InterPro"/>
</dbReference>
<dbReference type="OrthoDB" id="6020543at2759"/>
<proteinExistence type="predicted"/>
<dbReference type="GO" id="GO:0005576">
    <property type="term" value="C:extracellular region"/>
    <property type="evidence" value="ECO:0007669"/>
    <property type="project" value="InterPro"/>
</dbReference>
<accession>A0A9W8MHX9</accession>
<comment type="caution">
    <text evidence="4">The sequence shown here is derived from an EMBL/GenBank/DDBJ whole genome shotgun (WGS) entry which is preliminary data.</text>
</comment>
<evidence type="ECO:0000259" key="3">
    <source>
        <dbReference type="SMART" id="SM00495"/>
    </source>
</evidence>
<dbReference type="SUPFAM" id="SSF51055">
    <property type="entry name" value="Carbohydrate binding domain"/>
    <property type="match status" value="1"/>
</dbReference>
<feature type="compositionally biased region" description="Polar residues" evidence="2">
    <location>
        <begin position="57"/>
        <end position="76"/>
    </location>
</feature>
<dbReference type="GO" id="GO:0030246">
    <property type="term" value="F:carbohydrate binding"/>
    <property type="evidence" value="ECO:0007669"/>
    <property type="project" value="InterPro"/>
</dbReference>
<evidence type="ECO:0000313" key="4">
    <source>
        <dbReference type="EMBL" id="KAJ2930547.1"/>
    </source>
</evidence>
<dbReference type="Proteomes" id="UP001140091">
    <property type="component" value="Unassembled WGS sequence"/>
</dbReference>
<dbReference type="Gene3D" id="2.10.10.20">
    <property type="entry name" value="Carbohydrate-binding module superfamily 5/12"/>
    <property type="match status" value="1"/>
</dbReference>
<sequence>MIYIDQSYRAYYNYHNSQNQTNTETINSNNFSSTQARNSSLNGDARWTFRTDRNPGPFNSTASTQYFPSSPLTPNADQGHPIHTSTRPGPSRSPQYPQASSPMAEFPLPVVESTDPDWVGPGTSQRLAGAQVYQNKTDITAYSYDSAKREFVSYDNTPSIAKMKALYALSQDKVGSESLVSSSAEMLGTLDTTLNHISFPNTKWDNVRRHMGSGTSPTSSNPGSTPATSPGTGQCAGVADWSPATVYLGGDKASYNGRLWTAKWWTQNETPGGASGVWTDNGAC</sequence>
<feature type="region of interest" description="Disordered" evidence="2">
    <location>
        <begin position="206"/>
        <end position="235"/>
    </location>
</feature>
<evidence type="ECO:0000313" key="5">
    <source>
        <dbReference type="Proteomes" id="UP001140091"/>
    </source>
</evidence>
<feature type="domain" description="Chitin-binding type-3" evidence="3">
    <location>
        <begin position="238"/>
        <end position="281"/>
    </location>
</feature>
<feature type="non-terminal residue" evidence="4">
    <location>
        <position position="1"/>
    </location>
</feature>
<feature type="compositionally biased region" description="Polar residues" evidence="2">
    <location>
        <begin position="83"/>
        <end position="101"/>
    </location>
</feature>
<protein>
    <recommendedName>
        <fullName evidence="3">Chitin-binding type-3 domain-containing protein</fullName>
    </recommendedName>
</protein>
<dbReference type="AlphaFoldDB" id="A0A9W8MHX9"/>